<dbReference type="GO" id="GO:0015276">
    <property type="term" value="F:ligand-gated monoatomic ion channel activity"/>
    <property type="evidence" value="ECO:0007669"/>
    <property type="project" value="InterPro"/>
</dbReference>
<evidence type="ECO:0000256" key="1">
    <source>
        <dbReference type="ARBA" id="ARBA00004141"/>
    </source>
</evidence>
<comment type="caution">
    <text evidence="15">The sequence shown here is derived from an EMBL/GenBank/DDBJ whole genome shotgun (WGS) entry which is preliminary data.</text>
</comment>
<keyword evidence="5" id="KW-0406">Ion transport</keyword>
<keyword evidence="8" id="KW-0325">Glycoprotein</keyword>
<reference evidence="15 16" key="1">
    <citation type="submission" date="2024-01" db="EMBL/GenBank/DDBJ databases">
        <title>The genome of the rayed Mediterranean limpet Patella caerulea (Linnaeus, 1758).</title>
        <authorList>
            <person name="Anh-Thu Weber A."/>
            <person name="Halstead-Nussloch G."/>
        </authorList>
    </citation>
    <scope>NUCLEOTIDE SEQUENCE [LARGE SCALE GENOMIC DNA]</scope>
    <source>
        <strain evidence="15">AATW-2023a</strain>
        <tissue evidence="15">Whole specimen</tissue>
    </source>
</reference>
<dbReference type="SUPFAM" id="SSF53850">
    <property type="entry name" value="Periplasmic binding protein-like II"/>
    <property type="match status" value="1"/>
</dbReference>
<evidence type="ECO:0000313" key="15">
    <source>
        <dbReference type="EMBL" id="KAK6182271.1"/>
    </source>
</evidence>
<feature type="domain" description="Ionotropic glutamate receptor L-glutamate and glycine-binding" evidence="14">
    <location>
        <begin position="243"/>
        <end position="304"/>
    </location>
</feature>
<dbReference type="InterPro" id="IPR015683">
    <property type="entry name" value="Ionotropic_Glu_rcpt"/>
</dbReference>
<evidence type="ECO:0000256" key="3">
    <source>
        <dbReference type="ARBA" id="ARBA00022692"/>
    </source>
</evidence>
<dbReference type="Pfam" id="PF00060">
    <property type="entry name" value="Lig_chan"/>
    <property type="match status" value="1"/>
</dbReference>
<dbReference type="InterPro" id="IPR001320">
    <property type="entry name" value="Iontro_rcpt_C"/>
</dbReference>
<keyword evidence="9" id="KW-1071">Ligand-gated ion channel</keyword>
<feature type="transmembrane region" description="Helical" evidence="11">
    <location>
        <begin position="362"/>
        <end position="384"/>
    </location>
</feature>
<evidence type="ECO:0000256" key="12">
    <source>
        <dbReference type="SAM" id="SignalP"/>
    </source>
</evidence>
<evidence type="ECO:0000313" key="16">
    <source>
        <dbReference type="Proteomes" id="UP001347796"/>
    </source>
</evidence>
<comment type="subcellular location">
    <subcellularLocation>
        <location evidence="1">Membrane</location>
        <topology evidence="1">Multi-pass membrane protein</topology>
    </subcellularLocation>
</comment>
<sequence length="656" mass="74924">MDIKRILFLTIAFSLGTQAVSNITHSLETVRESSNGDTGCANTLLVSSIIHTLSRVNVIIFSELQYGNMVMDLLKEFERGHTGLKVIVYDITILDKTTIEKVLYKTYLAKKDPLLVILYLQTNKMFHLLEIASEFDLKSNKTTNYRTNVFWIICGRSIMKKTFMDTQLNQHNLTNIIILNCVNNVLYSLSVSGNSYKCIECLDLDISLKDPEHRFSKCQKSDLYPNSKFRLNGRHLIIGTMESQLMIREVDNDNNSVYKGFLADLAIMLSHEFNFTYTFVQPKDQIYGHKVNGTWRGLVGLLVRHEVDMVLADIADASDRREVVDFIYPPIIQYTLGILYKHGTETERKWVKVFSPLQKYVYVFYFGSVVFVALFLIVMDLLYASCVGEKIRELSYNSFSDLMISLLGIVSVRGVGIWPQHSPGRVVIAFFWMFCMIVTAVYIGNLSAKLTDTSVNQPFKSIEELMKLSDWKMGITGDNLAHKFISESKEESFVELWQKIRELNQTDSDVFHRDSSFHVNRVLTSYQYAYIVSNPQYYVSKTNDCSLNTVGNVLSGVNIAIAVTKNSYLKSDLQDAMGKYTDMGFLKGLRDELFRDKRPRSCGIKQALRPMRLDDLLGCGLIICIGVTMSLLAIIVELVVQRRHILGHFMKTKKTK</sequence>
<evidence type="ECO:0000256" key="8">
    <source>
        <dbReference type="ARBA" id="ARBA00023180"/>
    </source>
</evidence>
<accession>A0AAN8JTA9</accession>
<keyword evidence="2" id="KW-0813">Transport</keyword>
<name>A0AAN8JTA9_PATCE</name>
<evidence type="ECO:0000259" key="14">
    <source>
        <dbReference type="SMART" id="SM00918"/>
    </source>
</evidence>
<protein>
    <submittedName>
        <fullName evidence="15">Uncharacterized protein</fullName>
    </submittedName>
</protein>
<evidence type="ECO:0000256" key="10">
    <source>
        <dbReference type="ARBA" id="ARBA00023303"/>
    </source>
</evidence>
<dbReference type="GO" id="GO:0016020">
    <property type="term" value="C:membrane"/>
    <property type="evidence" value="ECO:0007669"/>
    <property type="project" value="UniProtKB-SubCell"/>
</dbReference>
<feature type="transmembrane region" description="Helical" evidence="11">
    <location>
        <begin position="616"/>
        <end position="640"/>
    </location>
</feature>
<evidence type="ECO:0000256" key="2">
    <source>
        <dbReference type="ARBA" id="ARBA00022448"/>
    </source>
</evidence>
<keyword evidence="7" id="KW-0675">Receptor</keyword>
<keyword evidence="12" id="KW-0732">Signal</keyword>
<evidence type="ECO:0000256" key="6">
    <source>
        <dbReference type="ARBA" id="ARBA00023136"/>
    </source>
</evidence>
<gene>
    <name evidence="15" type="ORF">SNE40_009990</name>
</gene>
<dbReference type="Gene3D" id="3.40.190.10">
    <property type="entry name" value="Periplasmic binding protein-like II"/>
    <property type="match status" value="2"/>
</dbReference>
<dbReference type="EMBL" id="JAZGQO010000007">
    <property type="protein sequence ID" value="KAK6182271.1"/>
    <property type="molecule type" value="Genomic_DNA"/>
</dbReference>
<feature type="domain" description="Ionotropic glutamate receptor C-terminal" evidence="13">
    <location>
        <begin position="235"/>
        <end position="596"/>
    </location>
</feature>
<feature type="chain" id="PRO_5042814008" evidence="12">
    <location>
        <begin position="20"/>
        <end position="656"/>
    </location>
</feature>
<dbReference type="SMART" id="SM00918">
    <property type="entry name" value="Lig_chan-Glu_bd"/>
    <property type="match status" value="1"/>
</dbReference>
<feature type="signal peptide" evidence="12">
    <location>
        <begin position="1"/>
        <end position="19"/>
    </location>
</feature>
<dbReference type="AlphaFoldDB" id="A0AAN8JTA9"/>
<dbReference type="Proteomes" id="UP001347796">
    <property type="component" value="Unassembled WGS sequence"/>
</dbReference>
<feature type="transmembrane region" description="Helical" evidence="11">
    <location>
        <begin position="424"/>
        <end position="444"/>
    </location>
</feature>
<evidence type="ECO:0000256" key="7">
    <source>
        <dbReference type="ARBA" id="ARBA00023170"/>
    </source>
</evidence>
<keyword evidence="4 11" id="KW-1133">Transmembrane helix</keyword>
<proteinExistence type="predicted"/>
<dbReference type="Pfam" id="PF10613">
    <property type="entry name" value="Lig_chan-Glu_bd"/>
    <property type="match status" value="1"/>
</dbReference>
<dbReference type="SMART" id="SM00079">
    <property type="entry name" value="PBPe"/>
    <property type="match status" value="1"/>
</dbReference>
<dbReference type="PANTHER" id="PTHR18966">
    <property type="entry name" value="IONOTROPIC GLUTAMATE RECEPTOR"/>
    <property type="match status" value="1"/>
</dbReference>
<dbReference type="InterPro" id="IPR019594">
    <property type="entry name" value="Glu/Gly-bd"/>
</dbReference>
<evidence type="ECO:0000256" key="5">
    <source>
        <dbReference type="ARBA" id="ARBA00023065"/>
    </source>
</evidence>
<evidence type="ECO:0000256" key="4">
    <source>
        <dbReference type="ARBA" id="ARBA00022989"/>
    </source>
</evidence>
<feature type="transmembrane region" description="Helical" evidence="11">
    <location>
        <begin position="396"/>
        <end position="418"/>
    </location>
</feature>
<evidence type="ECO:0000259" key="13">
    <source>
        <dbReference type="SMART" id="SM00079"/>
    </source>
</evidence>
<keyword evidence="6 11" id="KW-0472">Membrane</keyword>
<keyword evidence="10" id="KW-0407">Ion channel</keyword>
<evidence type="ECO:0000256" key="9">
    <source>
        <dbReference type="ARBA" id="ARBA00023286"/>
    </source>
</evidence>
<evidence type="ECO:0000256" key="11">
    <source>
        <dbReference type="SAM" id="Phobius"/>
    </source>
</evidence>
<keyword evidence="16" id="KW-1185">Reference proteome</keyword>
<organism evidence="15 16">
    <name type="scientific">Patella caerulea</name>
    <name type="common">Rayed Mediterranean limpet</name>
    <dbReference type="NCBI Taxonomy" id="87958"/>
    <lineage>
        <taxon>Eukaryota</taxon>
        <taxon>Metazoa</taxon>
        <taxon>Spiralia</taxon>
        <taxon>Lophotrochozoa</taxon>
        <taxon>Mollusca</taxon>
        <taxon>Gastropoda</taxon>
        <taxon>Patellogastropoda</taxon>
        <taxon>Patelloidea</taxon>
        <taxon>Patellidae</taxon>
        <taxon>Patella</taxon>
    </lineage>
</organism>
<keyword evidence="3 11" id="KW-0812">Transmembrane</keyword>